<dbReference type="AlphaFoldDB" id="A0A0M6YL26"/>
<sequence>MQGFIIFDTFGAKEHEVFVKDMTGWLEDGKVQYREQVVEGLEAAPEAFLDLLEGRNFGKMVVRVG</sequence>
<dbReference type="EC" id="1.3.1.-" evidence="1"/>
<dbReference type="InterPro" id="IPR011032">
    <property type="entry name" value="GroES-like_sf"/>
</dbReference>
<dbReference type="PANTHER" id="PTHR43205:SF7">
    <property type="entry name" value="PROSTAGLANDIN REDUCTASE 1"/>
    <property type="match status" value="1"/>
</dbReference>
<protein>
    <submittedName>
        <fullName evidence="1">NADPH-dependent curcumin reductase</fullName>
        <ecNumber evidence="1">1.3.1.-</ecNumber>
    </submittedName>
</protein>
<dbReference type="GO" id="GO:0016628">
    <property type="term" value="F:oxidoreductase activity, acting on the CH-CH group of donors, NAD or NADP as acceptor"/>
    <property type="evidence" value="ECO:0007669"/>
    <property type="project" value="InterPro"/>
</dbReference>
<dbReference type="Proteomes" id="UP000049222">
    <property type="component" value="Unassembled WGS sequence"/>
</dbReference>
<reference evidence="1 2" key="1">
    <citation type="submission" date="2015-07" db="EMBL/GenBank/DDBJ databases">
        <authorList>
            <person name="Noorani M."/>
        </authorList>
    </citation>
    <scope>NUCLEOTIDE SEQUENCE [LARGE SCALE GENOMIC DNA]</scope>
    <source>
        <strain evidence="1 2">CECT 7802</strain>
    </source>
</reference>
<organism evidence="1 2">
    <name type="scientific">Jannaschia donghaensis</name>
    <dbReference type="NCBI Taxonomy" id="420998"/>
    <lineage>
        <taxon>Bacteria</taxon>
        <taxon>Pseudomonadati</taxon>
        <taxon>Pseudomonadota</taxon>
        <taxon>Alphaproteobacteria</taxon>
        <taxon>Rhodobacterales</taxon>
        <taxon>Roseobacteraceae</taxon>
        <taxon>Jannaschia</taxon>
    </lineage>
</organism>
<dbReference type="RefSeq" id="WP_055086115.1">
    <property type="nucleotide sequence ID" value="NZ_CXSU01000012.1"/>
</dbReference>
<dbReference type="Gene3D" id="3.90.180.10">
    <property type="entry name" value="Medium-chain alcohol dehydrogenases, catalytic domain"/>
    <property type="match status" value="1"/>
</dbReference>
<name>A0A0M6YL26_9RHOB</name>
<dbReference type="OrthoDB" id="9805663at2"/>
<accession>A0A0M6YL26</accession>
<dbReference type="SUPFAM" id="SSF50129">
    <property type="entry name" value="GroES-like"/>
    <property type="match status" value="1"/>
</dbReference>
<dbReference type="Gene3D" id="3.40.50.720">
    <property type="entry name" value="NAD(P)-binding Rossmann-like Domain"/>
    <property type="match status" value="1"/>
</dbReference>
<dbReference type="PANTHER" id="PTHR43205">
    <property type="entry name" value="PROSTAGLANDIN REDUCTASE"/>
    <property type="match status" value="1"/>
</dbReference>
<evidence type="ECO:0000313" key="1">
    <source>
        <dbReference type="EMBL" id="CTQ50529.1"/>
    </source>
</evidence>
<keyword evidence="2" id="KW-1185">Reference proteome</keyword>
<gene>
    <name evidence="1" type="primary">curA_3</name>
    <name evidence="1" type="ORF">JDO7802_02553</name>
</gene>
<proteinExistence type="predicted"/>
<dbReference type="EMBL" id="CXSU01000012">
    <property type="protein sequence ID" value="CTQ50529.1"/>
    <property type="molecule type" value="Genomic_DNA"/>
</dbReference>
<keyword evidence="1" id="KW-0560">Oxidoreductase</keyword>
<dbReference type="InterPro" id="IPR045010">
    <property type="entry name" value="MDR_fam"/>
</dbReference>
<evidence type="ECO:0000313" key="2">
    <source>
        <dbReference type="Proteomes" id="UP000049222"/>
    </source>
</evidence>